<dbReference type="Gene3D" id="3.30.40.10">
    <property type="entry name" value="Zinc/RING finger domain, C3HC4 (zinc finger)"/>
    <property type="match status" value="1"/>
</dbReference>
<dbReference type="InterPro" id="IPR001841">
    <property type="entry name" value="Znf_RING"/>
</dbReference>
<feature type="region of interest" description="Disordered" evidence="9">
    <location>
        <begin position="1327"/>
        <end position="1414"/>
    </location>
</feature>
<feature type="region of interest" description="Disordered" evidence="9">
    <location>
        <begin position="892"/>
        <end position="974"/>
    </location>
</feature>
<dbReference type="PANTHER" id="PTHR16004">
    <property type="entry name" value="RING FINGER PROTEIN 31-RELATED"/>
    <property type="match status" value="1"/>
</dbReference>
<dbReference type="CDD" id="cd20337">
    <property type="entry name" value="BRcat_RBR_HOIP"/>
    <property type="match status" value="1"/>
</dbReference>
<dbReference type="PROSITE" id="PS50089">
    <property type="entry name" value="ZF_RING_2"/>
    <property type="match status" value="1"/>
</dbReference>
<accession>A0A6J1LRE2</accession>
<evidence type="ECO:0000256" key="3">
    <source>
        <dbReference type="ARBA" id="ARBA00022723"/>
    </source>
</evidence>
<keyword evidence="4" id="KW-0677">Repeat</keyword>
<reference evidence="13" key="1">
    <citation type="submission" date="2025-08" db="UniProtKB">
        <authorList>
            <consortium name="RefSeq"/>
        </authorList>
    </citation>
    <scope>IDENTIFICATION</scope>
    <source>
        <strain evidence="13">15085-1641.00</strain>
        <tissue evidence="13">Whole body</tissue>
    </source>
</reference>
<dbReference type="InterPro" id="IPR002867">
    <property type="entry name" value="IBR_dom"/>
</dbReference>
<feature type="compositionally biased region" description="Low complexity" evidence="9">
    <location>
        <begin position="1244"/>
        <end position="1254"/>
    </location>
</feature>
<dbReference type="InterPro" id="IPR026254">
    <property type="entry name" value="RNF31-like"/>
</dbReference>
<dbReference type="InterPro" id="IPR044066">
    <property type="entry name" value="TRIAD_supradom"/>
</dbReference>
<evidence type="ECO:0000256" key="4">
    <source>
        <dbReference type="ARBA" id="ARBA00022737"/>
    </source>
</evidence>
<feature type="region of interest" description="Disordered" evidence="9">
    <location>
        <begin position="1217"/>
        <end position="1308"/>
    </location>
</feature>
<dbReference type="Proteomes" id="UP000504633">
    <property type="component" value="Unplaced"/>
</dbReference>
<dbReference type="InterPro" id="IPR041031">
    <property type="entry name" value="RNF31_C"/>
</dbReference>
<evidence type="ECO:0000313" key="13">
    <source>
        <dbReference type="RefSeq" id="XP_023166278.2"/>
    </source>
</evidence>
<dbReference type="InterPro" id="IPR047541">
    <property type="entry name" value="RNF31_RBR_mRING-HC-like"/>
</dbReference>
<dbReference type="InterPro" id="IPR047543">
    <property type="entry name" value="Bbox1_RNF31-like"/>
</dbReference>
<sequence length="1881" mass="209159">MKMTTHQLLNRNVRTMPDWVNEANDRIGPKPPPTPMNGNASMNGAQLKVPALPPKTKNTPEPDYEVIEFSNQQQYSNEPMKTTQIRTKTPENKLKCTLCGSQNPWVTCAECAGQIFCASCDDMFHKHPKRRQHIRKAAEQGTPPIPPKAGAGGAPPPVAPPRRSKRGLLTPFLGRKEQMLPPPSPTPSHKSAGGWRGPAVAPQMNNRPLPEPPRPAPSEGGGSSRSGTPKSVFDTISRPPSVQLEKIKSKANATLDRMALLQQRYRQQKAQHEPGNPEQQLNFEHWSNISPSPSHFRSGSMSSGLNSSHFDLSDDSHNFHNSLLFQQQQQQRQAAGAQRRQMSTSVFNLNSMSPRRPLAENQHTGSAWVANQRMQQAQSMAHLNCAGCQSQQPNWPGHAHPHDEWSQFGSQQQFNHSNLSLNVGAGYLPQHPQHMQQHPHYPPPVFMTQRGIMPNMYPGAAGYPMMHPGVMGMPPTAASRATSRARYAASPTPSRKSMSMRRKRSSYVDDELTDDEDSDQDDRRSLVSNRSGMTSASRAHQHHQRQRRMSSASQLISNGNGANDELDGEQRHAGRQHKMRDRRGSIAKSVQSEWLPERRDSNASAAGTLKRSQQQEAPKTSRIYSDLESEGSGARALVQAKIQQKLQEADQQKVKRAESKRKPEMKDENTQAAAVVQKVPEAPAKPTEQSESEYEEVVEEVTASETEEEQPAASAAAEPEAGEDDLGPPPSTPDHEWECEFCTFVNEPNIKICAICCKTPCKQPAKPKEATAAPKPTKVQSESKLVRKSSMKATTRPTLEQAVQGNSKAPAQAAAATATATAKSKQATTATSTTSKKPTTAIKSKLKTTTGNQTENSLGPGFIHKESVENIWNTLDESIQAQAEQVLKQSKKISTGCGGTPPRELPTQTAAREMGTSPPPQSISTQTYDALPFGAQPETQPEPERYRTPEPAKMERKPYYRSSSQLTQENERYRNSNDLRTAESMSNQLTRRPNFINDLKVLQHQTSSPFDLPHESLGHRHEPARDPEIEMHIILKELELYKFTVEELEAALKYCGPDVHPIQWLRENWHKLVQTVQSLSTKYGQERAENTIGTISQNEAREALRSSAGNVWQAVADCIQQRQQKYRKLAAKGNFLSEDIVNALTAHQASAAVEPTTAAAAAAKAEDAVNEVVESIAPAAPLIPLTESRPAELPAEIVLEAEPTPAVATEPIALPLMPDPPIVDSETRPVELPSETVLEEPKKVNPTKTTKTEPQNTAKAGSTPKASKIPKLATSDNNTATNNTTTTTTTTTTTARTNIKKLPLRSKSFSAPMGISSVKRIQQEFLQKQTQSNATSNSRVPLKSSPSNKKSLSDAINKFNTKTNLNETPSSSAAVNALLKPRSQPRIPKKKYHETCFSDDDYDTSATEEDEQEQLPASIKAELLQRKLSIPVFRAYPSVQEAVIEEPAVLARKFVEQQLVTSIAEAQIAATLVNMKFQEDVALWAARECSDLDQAISMLQQECELCMNNYPMNQIVSMLKCTHKCCKQCAKSYFTVQITDRSINDCSCPYCKLPELSNELQHEDEHLEYFSNLDIFLKSILDNDVHELFQRKLRDRTLLQDPNFKWCIQCSSGFFARPKQKRLICPDCGSVTCAQCRKPWERQHEGTSCEAYLEWKRENDPELQAQGVQEHLAQNGIDCPKCKFRYSLARGGCMHFTCTQCKFEFCYGCARPFMMGAKCTISPYCAKLGLHAHHPRNCLFYLRDKIPMQLQFLLKEHKVKFDTEPVELDNEPSSSSKARAQARCPIPLQKETPQGLVDTVCNSEVPDKHAGMCRTHYVEYLAGKVAKASIDPLPIFDLTDCVQELRRRGIALPERGPWDTDEIYKTMCSEVIKQRIPLKSV</sequence>
<feature type="compositionally biased region" description="Polar residues" evidence="9">
    <location>
        <begin position="847"/>
        <end position="857"/>
    </location>
</feature>
<dbReference type="SUPFAM" id="SSF57850">
    <property type="entry name" value="RING/U-box"/>
    <property type="match status" value="3"/>
</dbReference>
<evidence type="ECO:0000256" key="7">
    <source>
        <dbReference type="ARBA" id="ARBA00022833"/>
    </source>
</evidence>
<keyword evidence="7" id="KW-0862">Zinc</keyword>
<dbReference type="CTD" id="33950"/>
<feature type="compositionally biased region" description="Basic residues" evidence="9">
    <location>
        <begin position="539"/>
        <end position="548"/>
    </location>
</feature>
<feature type="compositionally biased region" description="Basic and acidic residues" evidence="9">
    <location>
        <begin position="647"/>
        <end position="669"/>
    </location>
</feature>
<feature type="compositionally biased region" description="Acidic residues" evidence="9">
    <location>
        <begin position="690"/>
        <end position="699"/>
    </location>
</feature>
<dbReference type="CDD" id="cd19815">
    <property type="entry name" value="Bbox1_HOIP"/>
    <property type="match status" value="1"/>
</dbReference>
<evidence type="ECO:0000256" key="8">
    <source>
        <dbReference type="PROSITE-ProRule" id="PRU00175"/>
    </source>
</evidence>
<dbReference type="GO" id="GO:0071797">
    <property type="term" value="C:LUBAC complex"/>
    <property type="evidence" value="ECO:0007669"/>
    <property type="project" value="InterPro"/>
</dbReference>
<dbReference type="InterPro" id="IPR032065">
    <property type="entry name" value="RNF31-UBA"/>
</dbReference>
<comment type="similarity">
    <text evidence="1">Belongs to the RBR family.</text>
</comment>
<dbReference type="Gene3D" id="1.10.8.10">
    <property type="entry name" value="DNA helicase RuvA subunit, C-terminal domain"/>
    <property type="match status" value="1"/>
</dbReference>
<keyword evidence="12" id="KW-1185">Reference proteome</keyword>
<dbReference type="CDD" id="cd20351">
    <property type="entry name" value="Rcat_RBR_HOIP"/>
    <property type="match status" value="1"/>
</dbReference>
<dbReference type="PROSITE" id="PS51873">
    <property type="entry name" value="TRIAD"/>
    <property type="match status" value="1"/>
</dbReference>
<organism evidence="12 13">
    <name type="scientific">Drosophila hydei</name>
    <name type="common">Fruit fly</name>
    <dbReference type="NCBI Taxonomy" id="7224"/>
    <lineage>
        <taxon>Eukaryota</taxon>
        <taxon>Metazoa</taxon>
        <taxon>Ecdysozoa</taxon>
        <taxon>Arthropoda</taxon>
        <taxon>Hexapoda</taxon>
        <taxon>Insecta</taxon>
        <taxon>Pterygota</taxon>
        <taxon>Neoptera</taxon>
        <taxon>Endopterygota</taxon>
        <taxon>Diptera</taxon>
        <taxon>Brachycera</taxon>
        <taxon>Muscomorpha</taxon>
        <taxon>Ephydroidea</taxon>
        <taxon>Drosophilidae</taxon>
        <taxon>Drosophila</taxon>
    </lineage>
</organism>
<dbReference type="InterPro" id="IPR047540">
    <property type="entry name" value="BRcat_RBR_RNF31-like"/>
</dbReference>
<evidence type="ECO:0000256" key="6">
    <source>
        <dbReference type="ARBA" id="ARBA00022786"/>
    </source>
</evidence>
<feature type="compositionally biased region" description="Low complexity" evidence="9">
    <location>
        <begin position="807"/>
        <end position="843"/>
    </location>
</feature>
<dbReference type="SMART" id="SM00647">
    <property type="entry name" value="IBR"/>
    <property type="match status" value="2"/>
</dbReference>
<evidence type="ECO:0000259" key="11">
    <source>
        <dbReference type="PROSITE" id="PS51873"/>
    </source>
</evidence>
<feature type="compositionally biased region" description="Low complexity" evidence="9">
    <location>
        <begin position="474"/>
        <end position="497"/>
    </location>
</feature>
<dbReference type="Pfam" id="PF18091">
    <property type="entry name" value="E3_UbLigase_RBR"/>
    <property type="match status" value="1"/>
</dbReference>
<evidence type="ECO:0000256" key="5">
    <source>
        <dbReference type="ARBA" id="ARBA00022771"/>
    </source>
</evidence>
<gene>
    <name evidence="13" type="primary">LOC111596335</name>
</gene>
<evidence type="ECO:0000259" key="10">
    <source>
        <dbReference type="PROSITE" id="PS50089"/>
    </source>
</evidence>
<feature type="region of interest" description="Disordered" evidence="9">
    <location>
        <begin position="474"/>
        <end position="628"/>
    </location>
</feature>
<dbReference type="InterPro" id="IPR001876">
    <property type="entry name" value="Znf_RanBP2"/>
</dbReference>
<dbReference type="GO" id="GO:0008270">
    <property type="term" value="F:zinc ion binding"/>
    <property type="evidence" value="ECO:0007669"/>
    <property type="project" value="UniProtKB-KW"/>
</dbReference>
<protein>
    <submittedName>
        <fullName evidence="13">Uncharacterized protein LOC111596335 isoform X6</fullName>
    </submittedName>
</protein>
<keyword evidence="6" id="KW-0833">Ubl conjugation pathway</keyword>
<feature type="compositionally biased region" description="Polar residues" evidence="9">
    <location>
        <begin position="1358"/>
        <end position="1374"/>
    </location>
</feature>
<dbReference type="CDD" id="cd16631">
    <property type="entry name" value="mRING-HC-C4C4_RBR_HOIP"/>
    <property type="match status" value="1"/>
</dbReference>
<evidence type="ECO:0000256" key="2">
    <source>
        <dbReference type="ARBA" id="ARBA00022679"/>
    </source>
</evidence>
<feature type="compositionally biased region" description="Polar residues" evidence="9">
    <location>
        <begin position="602"/>
        <end position="618"/>
    </location>
</feature>
<name>A0A6J1LRE2_DROHY</name>
<dbReference type="InterPro" id="IPR013083">
    <property type="entry name" value="Znf_RING/FYVE/PHD"/>
</dbReference>
<dbReference type="SMART" id="SM00547">
    <property type="entry name" value="ZnF_RBZ"/>
    <property type="match status" value="1"/>
</dbReference>
<dbReference type="GO" id="GO:1990450">
    <property type="term" value="F:linear polyubiquitin binding"/>
    <property type="evidence" value="ECO:0007669"/>
    <property type="project" value="TreeGrafter"/>
</dbReference>
<dbReference type="GeneID" id="111596335"/>
<proteinExistence type="inferred from homology"/>
<dbReference type="Pfam" id="PF01485">
    <property type="entry name" value="IBR"/>
    <property type="match status" value="1"/>
</dbReference>
<dbReference type="GO" id="GO:0097039">
    <property type="term" value="P:protein linear polyubiquitination"/>
    <property type="evidence" value="ECO:0007669"/>
    <property type="project" value="TreeGrafter"/>
</dbReference>
<dbReference type="PROSITE" id="PS01358">
    <property type="entry name" value="ZF_RANBP2_1"/>
    <property type="match status" value="1"/>
</dbReference>
<dbReference type="RefSeq" id="XP_023166278.2">
    <property type="nucleotide sequence ID" value="XM_023310510.2"/>
</dbReference>
<feature type="compositionally biased region" description="Polar residues" evidence="9">
    <location>
        <begin position="1327"/>
        <end position="1339"/>
    </location>
</feature>
<feature type="compositionally biased region" description="Acidic residues" evidence="9">
    <location>
        <begin position="508"/>
        <end position="520"/>
    </location>
</feature>
<evidence type="ECO:0000313" key="12">
    <source>
        <dbReference type="Proteomes" id="UP000504633"/>
    </source>
</evidence>
<dbReference type="GO" id="GO:0061630">
    <property type="term" value="F:ubiquitin protein ligase activity"/>
    <property type="evidence" value="ECO:0007669"/>
    <property type="project" value="TreeGrafter"/>
</dbReference>
<feature type="region of interest" description="Disordered" evidence="9">
    <location>
        <begin position="645"/>
        <end position="735"/>
    </location>
</feature>
<keyword evidence="3" id="KW-0479">Metal-binding</keyword>
<feature type="compositionally biased region" description="Basic and acidic residues" evidence="9">
    <location>
        <begin position="942"/>
        <end position="958"/>
    </location>
</feature>
<feature type="domain" description="RING-type" evidence="11">
    <location>
        <begin position="1499"/>
        <end position="1737"/>
    </location>
</feature>
<feature type="compositionally biased region" description="Low complexity" evidence="9">
    <location>
        <begin position="1277"/>
        <end position="1297"/>
    </location>
</feature>
<dbReference type="Pfam" id="PF22191">
    <property type="entry name" value="IBR_1"/>
    <property type="match status" value="1"/>
</dbReference>
<feature type="compositionally biased region" description="Polar residues" evidence="9">
    <location>
        <begin position="791"/>
        <end position="806"/>
    </location>
</feature>
<evidence type="ECO:0000256" key="1">
    <source>
        <dbReference type="ARBA" id="ARBA00008278"/>
    </source>
</evidence>
<dbReference type="GO" id="GO:0036435">
    <property type="term" value="F:K48-linked polyubiquitin modification-dependent protein binding"/>
    <property type="evidence" value="ECO:0007669"/>
    <property type="project" value="TreeGrafter"/>
</dbReference>
<dbReference type="PANTHER" id="PTHR16004:SF2">
    <property type="entry name" value="E3 UBIQUITIN-PROTEIN LIGASE LUBEL"/>
    <property type="match status" value="1"/>
</dbReference>
<dbReference type="GO" id="GO:0070530">
    <property type="term" value="F:K63-linked polyubiquitin modification-dependent protein binding"/>
    <property type="evidence" value="ECO:0007669"/>
    <property type="project" value="TreeGrafter"/>
</dbReference>
<keyword evidence="2" id="KW-0808">Transferase</keyword>
<feature type="region of interest" description="Disordered" evidence="9">
    <location>
        <begin position="131"/>
        <end position="250"/>
    </location>
</feature>
<feature type="region of interest" description="Disordered" evidence="9">
    <location>
        <begin position="764"/>
        <end position="862"/>
    </location>
</feature>
<dbReference type="OrthoDB" id="9978677at2759"/>
<feature type="compositionally biased region" description="Acidic residues" evidence="9">
    <location>
        <begin position="1397"/>
        <end position="1413"/>
    </location>
</feature>
<feature type="domain" description="RING-type" evidence="10">
    <location>
        <begin position="1503"/>
        <end position="1552"/>
    </location>
</feature>
<feature type="compositionally biased region" description="Low complexity" evidence="9">
    <location>
        <begin position="1341"/>
        <end position="1350"/>
    </location>
</feature>
<dbReference type="Pfam" id="PF16678">
    <property type="entry name" value="UBA_HOIP"/>
    <property type="match status" value="1"/>
</dbReference>
<evidence type="ECO:0000256" key="9">
    <source>
        <dbReference type="SAM" id="MobiDB-lite"/>
    </source>
</evidence>
<dbReference type="InterPro" id="IPR047542">
    <property type="entry name" value="Rcat_RBR_RNF31-like"/>
</dbReference>
<keyword evidence="5 8" id="KW-0863">Zinc-finger</keyword>